<dbReference type="AlphaFoldDB" id="A0A256FXS2"/>
<evidence type="ECO:0000313" key="5">
    <source>
        <dbReference type="EMBL" id="OYR19556.1"/>
    </source>
</evidence>
<dbReference type="Pfam" id="PF13547">
    <property type="entry name" value="GTA_TIM"/>
    <property type="match status" value="1"/>
</dbReference>
<proteinExistence type="predicted"/>
<dbReference type="InterPro" id="IPR025195">
    <property type="entry name" value="GTA_TIM_dom"/>
</dbReference>
<feature type="domain" description="GTA TIM-barrel-like" evidence="2">
    <location>
        <begin position="407"/>
        <end position="703"/>
    </location>
</feature>
<organism evidence="5 6">
    <name type="scientific">Brucella thiophenivorans</name>
    <dbReference type="NCBI Taxonomy" id="571255"/>
    <lineage>
        <taxon>Bacteria</taxon>
        <taxon>Pseudomonadati</taxon>
        <taxon>Pseudomonadota</taxon>
        <taxon>Alphaproteobacteria</taxon>
        <taxon>Hyphomicrobiales</taxon>
        <taxon>Brucellaceae</taxon>
        <taxon>Brucella/Ochrobactrum group</taxon>
        <taxon>Brucella</taxon>
    </lineage>
</organism>
<dbReference type="RefSeq" id="WP_094506650.1">
    <property type="nucleotide sequence ID" value="NZ_JBHEEK010000004.1"/>
</dbReference>
<dbReference type="InterPro" id="IPR056490">
    <property type="entry name" value="Rcc01698_C"/>
</dbReference>
<evidence type="ECO:0000256" key="1">
    <source>
        <dbReference type="SAM" id="MobiDB-lite"/>
    </source>
</evidence>
<feature type="domain" description="Rcc01698-like C-terminal" evidence="4">
    <location>
        <begin position="1012"/>
        <end position="1111"/>
    </location>
</feature>
<dbReference type="CDD" id="cd19607">
    <property type="entry name" value="GTA_TIM-barrel-like"/>
    <property type="match status" value="1"/>
</dbReference>
<dbReference type="Gene3D" id="3.20.20.80">
    <property type="entry name" value="Glycosidases"/>
    <property type="match status" value="1"/>
</dbReference>
<dbReference type="OrthoDB" id="8445115at2"/>
<dbReference type="InterPro" id="IPR032876">
    <property type="entry name" value="J_dom"/>
</dbReference>
<dbReference type="EMBL" id="NNRJ01000016">
    <property type="protein sequence ID" value="OYR19556.1"/>
    <property type="molecule type" value="Genomic_DNA"/>
</dbReference>
<keyword evidence="6" id="KW-1185">Reference proteome</keyword>
<dbReference type="Proteomes" id="UP000215590">
    <property type="component" value="Unassembled WGS sequence"/>
</dbReference>
<dbReference type="SUPFAM" id="SSF51445">
    <property type="entry name" value="(Trans)glycosidases"/>
    <property type="match status" value="1"/>
</dbReference>
<dbReference type="Pfam" id="PF13550">
    <property type="entry name" value="Phage-tail_3"/>
    <property type="match status" value="1"/>
</dbReference>
<gene>
    <name evidence="5" type="ORF">CEV31_1838</name>
</gene>
<feature type="region of interest" description="Disordered" evidence="1">
    <location>
        <begin position="221"/>
        <end position="243"/>
    </location>
</feature>
<name>A0A256FXS2_9HYPH</name>
<dbReference type="InterPro" id="IPR017853">
    <property type="entry name" value="GH"/>
</dbReference>
<evidence type="ECO:0000259" key="4">
    <source>
        <dbReference type="Pfam" id="PF23666"/>
    </source>
</evidence>
<evidence type="ECO:0000313" key="6">
    <source>
        <dbReference type="Proteomes" id="UP000215590"/>
    </source>
</evidence>
<reference evidence="5 6" key="1">
    <citation type="submission" date="2017-07" db="EMBL/GenBank/DDBJ databases">
        <title>Phylogenetic study on the rhizospheric bacterium Ochrobactrum sp. A44.</title>
        <authorList>
            <person name="Krzyzanowska D.M."/>
            <person name="Ossowicki A."/>
            <person name="Rajewska M."/>
            <person name="Maciag T."/>
            <person name="Kaczynski Z."/>
            <person name="Czerwicka M."/>
            <person name="Jafra S."/>
        </authorList>
    </citation>
    <scope>NUCLEOTIDE SEQUENCE [LARGE SCALE GENOMIC DNA]</scope>
    <source>
        <strain evidence="5 6">DSM 7216</strain>
    </source>
</reference>
<protein>
    <submittedName>
        <fullName evidence="5">Phage tail family protein</fullName>
    </submittedName>
</protein>
<accession>A0A256FXS2</accession>
<evidence type="ECO:0000259" key="3">
    <source>
        <dbReference type="Pfam" id="PF13550"/>
    </source>
</evidence>
<feature type="domain" description="Tip attachment protein J" evidence="3">
    <location>
        <begin position="761"/>
        <end position="919"/>
    </location>
</feature>
<sequence length="1268" mass="137949">MATIVLQAVGAAVGGIFGPVGAAIGAGLGAMGGYAIDTAIINSTRHMEGARLNGGRVATAEEGAALPFVYGTARLSGTLIWATRFEEKKTTERQGGKGGPKVTSYSYFGNVAYTIAEGEIAGVRRVWADGQELDLTEIEMRIYHGTDTQEPDPLIEAKQGTGNAPAYRGTAYVVFERIPLDTFGNRLPQFQFEVLRPVGKLAQNLRAIALIPGSTEFGLSPVAVSDQPSPGERRTLNRNAKRGRSDWATAMDELQALCPQLQHVAIVLPWFGDDLRAGSCQIRPGVTHQSSLSSSHTWKVENVTRSQARLISKSGEGAAYGGTPSDQSVIDAIRDAKARGLKVTFYPFIMMDVPADNQLPSPYGGIGQPVYPWRGRITCHPAIGVTGSPDKTLEAGNQVEAFVNGTWGYRRFLNHCANLAVQAGGVDAFLLGSELRGLTSIRDSRDSFPFVTHLCALASHMSAKLGAGCRISYGADWTEYFFYQAQDGTGDLYFNLDPLWSHPAIDAIGIDNYMPLSDWRDSDLDGDNPDGFEGPYDLDGLTQSVEAREGFDWYYASSEDRAARIRTPITDGLADKPWVYRYKDIRAWWSNPHYNRVDGAEAALSTGWVPQSKPFWFTELGCPAVDKGPNQPNVFPDPKSSENATPYFSNGSRSDIAMDRFLRAHYQYWPQHNPVSSVYGGPMLDMDRIYLWAWDTRPFPEFPLKGDVWGDTPNWRLGHWLNGRMSGVALDELIAAILTDFGLPQADCSGADGHLTGFVISEPSTARGALEPLMNVFGVHGFEQAGKFMFRSIGRAAQTLDVAGELVDPQDGNALTSVLEDQGDLPSVAELYCNDPLRDFQVVGASVRRDAGQGTESLSLSGSMEAGQATALAESWMARRYAERRTASFSLPWSQAALHVGDRVRLNILGGGRDYVVSAFEDGEVRTVKAIALAPNVVYADRGETPQLPPTGSVSDMKPIFHLIDLPLWPGAEDPAGQFRIACHAKPWRGVAIYASPSDNGFSERNLIGQRAVMGELTAPLGRGPCGRVIDAQIIDIALYSGELESKPIAQILNGANMVMLKSPDGIWEILQFLEAEEIGQNQWRLSRLLRGQLGTEAASLIEKPVGTPFVLFDGGVQSIGLQASEIGLELNWRIGAAGKSFSDEYFDTVKASGGLQALKPLSPVHLKAERLGNGDLSFHWIRRGRIDADSWMGADIPLGEDAETYRIEVWRAEMRVRTLDVQTASWTYPNAAILAEVGTNSFELRVAMLSAKIGAGDFATIEIPNTI</sequence>
<evidence type="ECO:0000259" key="2">
    <source>
        <dbReference type="Pfam" id="PF13547"/>
    </source>
</evidence>
<dbReference type="Pfam" id="PF23666">
    <property type="entry name" value="Rcc01698_C"/>
    <property type="match status" value="1"/>
</dbReference>
<comment type="caution">
    <text evidence="5">The sequence shown here is derived from an EMBL/GenBank/DDBJ whole genome shotgun (WGS) entry which is preliminary data.</text>
</comment>